<organism evidence="2 3">
    <name type="scientific">Ensete ventricosum</name>
    <name type="common">Abyssinian banana</name>
    <name type="synonym">Musa ensete</name>
    <dbReference type="NCBI Taxonomy" id="4639"/>
    <lineage>
        <taxon>Eukaryota</taxon>
        <taxon>Viridiplantae</taxon>
        <taxon>Streptophyta</taxon>
        <taxon>Embryophyta</taxon>
        <taxon>Tracheophyta</taxon>
        <taxon>Spermatophyta</taxon>
        <taxon>Magnoliopsida</taxon>
        <taxon>Liliopsida</taxon>
        <taxon>Zingiberales</taxon>
        <taxon>Musaceae</taxon>
        <taxon>Ensete</taxon>
    </lineage>
</organism>
<evidence type="ECO:0000313" key="2">
    <source>
        <dbReference type="EMBL" id="RRT83848.1"/>
    </source>
</evidence>
<sequence>MLPTKAPSGQRKNAKVPGWHKYCQEGEKSKSRAAEGKEPVALVKGTPTPRARPNLVKELCSARPREDGRDYHVIRVSNQLEHAPDTSLEVNLSQLMHGMWIWQDDEASTSQHYYMALIDRVHDVGRVITAYDNKSDVLQKEVQRLKLMVTSTQSLWPSNEHSRPNPWQTSSKLNWRKQLDHRSG</sequence>
<name>A0A427B5W0_ENSVE</name>
<accession>A0A427B5W0</accession>
<gene>
    <name evidence="2" type="ORF">B296_00000765</name>
</gene>
<feature type="compositionally biased region" description="Basic and acidic residues" evidence="1">
    <location>
        <begin position="22"/>
        <end position="38"/>
    </location>
</feature>
<feature type="region of interest" description="Disordered" evidence="1">
    <location>
        <begin position="1"/>
        <end position="52"/>
    </location>
</feature>
<reference evidence="2 3" key="1">
    <citation type="journal article" date="2014" name="Agronomy (Basel)">
        <title>A Draft Genome Sequence for Ensete ventricosum, the Drought-Tolerant Tree Against Hunger.</title>
        <authorList>
            <person name="Harrison J."/>
            <person name="Moore K.A."/>
            <person name="Paszkiewicz K."/>
            <person name="Jones T."/>
            <person name="Grant M."/>
            <person name="Ambacheew D."/>
            <person name="Muzemil S."/>
            <person name="Studholme D.J."/>
        </authorList>
    </citation>
    <scope>NUCLEOTIDE SEQUENCE [LARGE SCALE GENOMIC DNA]</scope>
</reference>
<evidence type="ECO:0000313" key="3">
    <source>
        <dbReference type="Proteomes" id="UP000287651"/>
    </source>
</evidence>
<dbReference type="EMBL" id="AMZH03000421">
    <property type="protein sequence ID" value="RRT83848.1"/>
    <property type="molecule type" value="Genomic_DNA"/>
</dbReference>
<evidence type="ECO:0000256" key="1">
    <source>
        <dbReference type="SAM" id="MobiDB-lite"/>
    </source>
</evidence>
<dbReference type="AlphaFoldDB" id="A0A427B5W0"/>
<dbReference type="Proteomes" id="UP000287651">
    <property type="component" value="Unassembled WGS sequence"/>
</dbReference>
<protein>
    <submittedName>
        <fullName evidence="2">Uncharacterized protein</fullName>
    </submittedName>
</protein>
<proteinExistence type="predicted"/>
<comment type="caution">
    <text evidence="2">The sequence shown here is derived from an EMBL/GenBank/DDBJ whole genome shotgun (WGS) entry which is preliminary data.</text>
</comment>